<comment type="caution">
    <text evidence="1">The sequence shown here is derived from an EMBL/GenBank/DDBJ whole genome shotgun (WGS) entry which is preliminary data.</text>
</comment>
<dbReference type="Proteomes" id="UP001309705">
    <property type="component" value="Unassembled WGS sequence"/>
</dbReference>
<sequence length="57" mass="6394">MPPGLDDAPNAAYFPAECPRVKSEDIAELHWKLHTERNNGEAVIGDIDRLYSIPGFR</sequence>
<accession>A0ABU6JLF2</accession>
<organism evidence="1 2">
    <name type="scientific">Brenneria populi</name>
    <dbReference type="NCBI Taxonomy" id="1505588"/>
    <lineage>
        <taxon>Bacteria</taxon>
        <taxon>Pseudomonadati</taxon>
        <taxon>Pseudomonadota</taxon>
        <taxon>Gammaproteobacteria</taxon>
        <taxon>Enterobacterales</taxon>
        <taxon>Pectobacteriaceae</taxon>
        <taxon>Brenneria</taxon>
    </lineage>
</organism>
<name>A0ABU6JLF2_9GAMM</name>
<protein>
    <submittedName>
        <fullName evidence="1">Uncharacterized protein</fullName>
    </submittedName>
</protein>
<dbReference type="RefSeq" id="WP_327616683.1">
    <property type="nucleotide sequence ID" value="NZ_JAYWTM010000001.1"/>
</dbReference>
<evidence type="ECO:0000313" key="1">
    <source>
        <dbReference type="EMBL" id="MEC5341504.1"/>
    </source>
</evidence>
<evidence type="ECO:0000313" key="2">
    <source>
        <dbReference type="Proteomes" id="UP001309705"/>
    </source>
</evidence>
<gene>
    <name evidence="1" type="ORF">VSX58_02595</name>
</gene>
<keyword evidence="2" id="KW-1185">Reference proteome</keyword>
<proteinExistence type="predicted"/>
<reference evidence="1 2" key="1">
    <citation type="journal article" date="2017" name="Int. J. Syst. Evol. Microbiol.">
        <title>Brenneria populi subsp. brevivirga subsp. nov. isolated from symptomatic bark of Populus x euramericana canker, and description of Brenneria populi subsp. populi subsp. nov.</title>
        <authorList>
            <person name="Zheng M.H."/>
            <person name="Piao C.G."/>
            <person name="Xue H."/>
            <person name="Guo M.W."/>
            <person name="Li Y."/>
        </authorList>
    </citation>
    <scope>NUCLEOTIDE SEQUENCE [LARGE SCALE GENOMIC DNA]</scope>
    <source>
        <strain evidence="1 2">D9-5</strain>
    </source>
</reference>
<dbReference type="EMBL" id="JAYWTM010000001">
    <property type="protein sequence ID" value="MEC5341504.1"/>
    <property type="molecule type" value="Genomic_DNA"/>
</dbReference>